<sequence length="69" mass="7153">MRDAPASRPGVRGPPARRAAGDGRVTGGGYDGPHVSFPSRTVGLPRRKVATTRPGSVSPSYGVLRLLEA</sequence>
<name>A0ABP6KI35_9ACTN</name>
<keyword evidence="3" id="KW-1185">Reference proteome</keyword>
<evidence type="ECO:0000313" key="3">
    <source>
        <dbReference type="Proteomes" id="UP001499930"/>
    </source>
</evidence>
<evidence type="ECO:0000313" key="2">
    <source>
        <dbReference type="EMBL" id="GAA3011329.1"/>
    </source>
</evidence>
<dbReference type="EMBL" id="BAAAWD010000009">
    <property type="protein sequence ID" value="GAA3011329.1"/>
    <property type="molecule type" value="Genomic_DNA"/>
</dbReference>
<gene>
    <name evidence="2" type="ORF">GCM10017559_37500</name>
</gene>
<proteinExistence type="predicted"/>
<reference evidence="3" key="1">
    <citation type="journal article" date="2019" name="Int. J. Syst. Evol. Microbiol.">
        <title>The Global Catalogue of Microorganisms (GCM) 10K type strain sequencing project: providing services to taxonomists for standard genome sequencing and annotation.</title>
        <authorList>
            <consortium name="The Broad Institute Genomics Platform"/>
            <consortium name="The Broad Institute Genome Sequencing Center for Infectious Disease"/>
            <person name="Wu L."/>
            <person name="Ma J."/>
        </authorList>
    </citation>
    <scope>NUCLEOTIDE SEQUENCE [LARGE SCALE GENOMIC DNA]</scope>
    <source>
        <strain evidence="3">JCM 3106</strain>
    </source>
</reference>
<feature type="compositionally biased region" description="Low complexity" evidence="1">
    <location>
        <begin position="1"/>
        <end position="18"/>
    </location>
</feature>
<protein>
    <submittedName>
        <fullName evidence="2">Uncharacterized protein</fullName>
    </submittedName>
</protein>
<accession>A0ABP6KI35</accession>
<feature type="region of interest" description="Disordered" evidence="1">
    <location>
        <begin position="1"/>
        <end position="44"/>
    </location>
</feature>
<evidence type="ECO:0000256" key="1">
    <source>
        <dbReference type="SAM" id="MobiDB-lite"/>
    </source>
</evidence>
<organism evidence="2 3">
    <name type="scientific">Streptosporangium longisporum</name>
    <dbReference type="NCBI Taxonomy" id="46187"/>
    <lineage>
        <taxon>Bacteria</taxon>
        <taxon>Bacillati</taxon>
        <taxon>Actinomycetota</taxon>
        <taxon>Actinomycetes</taxon>
        <taxon>Streptosporangiales</taxon>
        <taxon>Streptosporangiaceae</taxon>
        <taxon>Streptosporangium</taxon>
    </lineage>
</organism>
<dbReference type="Proteomes" id="UP001499930">
    <property type="component" value="Unassembled WGS sequence"/>
</dbReference>
<comment type="caution">
    <text evidence="2">The sequence shown here is derived from an EMBL/GenBank/DDBJ whole genome shotgun (WGS) entry which is preliminary data.</text>
</comment>